<evidence type="ECO:0000259" key="2">
    <source>
        <dbReference type="PROSITE" id="PS50878"/>
    </source>
</evidence>
<reference evidence="3" key="1">
    <citation type="submission" date="2020-10" db="EMBL/GenBank/DDBJ databases">
        <authorList>
            <person name="Gilroy R."/>
        </authorList>
    </citation>
    <scope>NUCLEOTIDE SEQUENCE</scope>
    <source>
        <strain evidence="3">ChiW13-3771</strain>
    </source>
</reference>
<name>A0A9D1JCQ2_9FIRM</name>
<evidence type="ECO:0000256" key="1">
    <source>
        <dbReference type="SAM" id="Coils"/>
    </source>
</evidence>
<dbReference type="Pfam" id="PF22548">
    <property type="entry name" value="AEP-TOTE"/>
    <property type="match status" value="1"/>
</dbReference>
<feature type="coiled-coil region" evidence="1">
    <location>
        <begin position="733"/>
        <end position="767"/>
    </location>
</feature>
<dbReference type="AlphaFoldDB" id="A0A9D1JCQ2"/>
<dbReference type="PANTHER" id="PTHR34047">
    <property type="entry name" value="NUCLEAR INTRON MATURASE 1, MITOCHONDRIAL-RELATED"/>
    <property type="match status" value="1"/>
</dbReference>
<sequence>MERNEEYISIINEENLLDGWRQVVSHGTHPGIDLETIHAYDQKLEENIKKLLFKIDYGLYCVKPVQIVSGKKEIGLISIEDKIVANCLKTYLNQLSNQYAIINNYGYLEGKSIYRAVEYLQEQLVRYQYVYRCDIANFFPSISRTILLKILKNKISDKKLYQLIQQFICLNVYKNGKIEQGNGLILGNPLSPALSNLYMYELDLKFEKRFPVYVRYSDDMIFAKKIPFTKEDCEWIVQKLEKYDLTLNKEKTKIISPEESFCYLGNEFCREKESKNRVYIGFDDKIENNTNIENNKELQKEGWKRIYYELLNSTKNKDIKNELYQIVDQTVTVEELESKLMERMLHYRLYSSMDQLMNIPKEEVIQSVKLEKYEALFFKKDYKIYIGVLREDGRQEYIELKEESRQDCIKRLEKGGTIAINPTVDGKSSLFVIDLDIDKRLLLEYGDDYGAVEKLKLYLKKNVFVLQRLLSQSNLMSYVEDSGYKGYHIWMFFAEKIEVDQFWKKVDAILQEATLPIGCHMEKIPFLGDECIKIPLSKHLITKKKAHFIEEGGIIEDQNAYIEQIQQNNFAVLENIQQKLDCVKVEEIKEWKEEIGVVEKNCSLIKKIVDKAMTTHYLTHFERNALLYIYGHMGEEGQKYLHYIMENLINYNAEITQEFIDKRKEFPVSCEKLTKRFPQYPCKNCEFKEYPLFYPSPVIYAYEKSPETVTKPDCVNKKERLEKIKEICEPNQLEQLKCLLLELLEKKKKLEEDIMVCQKEIKKYFESIEESKNGEKIEKEGLIMDQGGIYIKLL</sequence>
<accession>A0A9D1JCQ2</accession>
<protein>
    <recommendedName>
        <fullName evidence="2">Reverse transcriptase domain-containing protein</fullName>
    </recommendedName>
</protein>
<reference evidence="3" key="2">
    <citation type="journal article" date="2021" name="PeerJ">
        <title>Extensive microbial diversity within the chicken gut microbiome revealed by metagenomics and culture.</title>
        <authorList>
            <person name="Gilroy R."/>
            <person name="Ravi A."/>
            <person name="Getino M."/>
            <person name="Pursley I."/>
            <person name="Horton D.L."/>
            <person name="Alikhan N.F."/>
            <person name="Baker D."/>
            <person name="Gharbi K."/>
            <person name="Hall N."/>
            <person name="Watson M."/>
            <person name="Adriaenssens E.M."/>
            <person name="Foster-Nyarko E."/>
            <person name="Jarju S."/>
            <person name="Secka A."/>
            <person name="Antonio M."/>
            <person name="Oren A."/>
            <person name="Chaudhuri R.R."/>
            <person name="La Ragione R."/>
            <person name="Hildebrand F."/>
            <person name="Pallen M.J."/>
        </authorList>
    </citation>
    <scope>NUCLEOTIDE SEQUENCE</scope>
    <source>
        <strain evidence="3">ChiW13-3771</strain>
    </source>
</reference>
<gene>
    <name evidence="3" type="ORF">IAC96_05525</name>
</gene>
<organism evidence="3 4">
    <name type="scientific">Candidatus Fimimorpha faecalis</name>
    <dbReference type="NCBI Taxonomy" id="2840824"/>
    <lineage>
        <taxon>Bacteria</taxon>
        <taxon>Bacillati</taxon>
        <taxon>Bacillota</taxon>
        <taxon>Clostridia</taxon>
        <taxon>Eubacteriales</taxon>
        <taxon>Candidatus Fimimorpha</taxon>
    </lineage>
</organism>
<dbReference type="InterPro" id="IPR000477">
    <property type="entry name" value="RT_dom"/>
</dbReference>
<dbReference type="InterPro" id="IPR043502">
    <property type="entry name" value="DNA/RNA_pol_sf"/>
</dbReference>
<dbReference type="Pfam" id="PF00078">
    <property type="entry name" value="RVT_1"/>
    <property type="match status" value="1"/>
</dbReference>
<dbReference type="PROSITE" id="PS50878">
    <property type="entry name" value="RT_POL"/>
    <property type="match status" value="1"/>
</dbReference>
<evidence type="ECO:0000313" key="4">
    <source>
        <dbReference type="Proteomes" id="UP000824201"/>
    </source>
</evidence>
<feature type="domain" description="Reverse transcriptase" evidence="2">
    <location>
        <begin position="1"/>
        <end position="268"/>
    </location>
</feature>
<evidence type="ECO:0000313" key="3">
    <source>
        <dbReference type="EMBL" id="HIR88393.1"/>
    </source>
</evidence>
<dbReference type="CDD" id="cd01651">
    <property type="entry name" value="RT_G2_intron"/>
    <property type="match status" value="1"/>
</dbReference>
<dbReference type="Proteomes" id="UP000824201">
    <property type="component" value="Unassembled WGS sequence"/>
</dbReference>
<dbReference type="InterPro" id="IPR054347">
    <property type="entry name" value="TOTE_primase"/>
</dbReference>
<dbReference type="EMBL" id="DVHN01000061">
    <property type="protein sequence ID" value="HIR88393.1"/>
    <property type="molecule type" value="Genomic_DNA"/>
</dbReference>
<proteinExistence type="predicted"/>
<comment type="caution">
    <text evidence="3">The sequence shown here is derived from an EMBL/GenBank/DDBJ whole genome shotgun (WGS) entry which is preliminary data.</text>
</comment>
<dbReference type="InterPro" id="IPR051083">
    <property type="entry name" value="GrpII_Intron_Splice-Mob/Def"/>
</dbReference>
<dbReference type="SUPFAM" id="SSF56672">
    <property type="entry name" value="DNA/RNA polymerases"/>
    <property type="match status" value="1"/>
</dbReference>
<keyword evidence="1" id="KW-0175">Coiled coil</keyword>
<dbReference type="PANTHER" id="PTHR34047:SF8">
    <property type="entry name" value="PROTEIN YKFC"/>
    <property type="match status" value="1"/>
</dbReference>